<proteinExistence type="predicted"/>
<dbReference type="PROSITE" id="PS50042">
    <property type="entry name" value="CNMP_BINDING_3"/>
    <property type="match status" value="1"/>
</dbReference>
<dbReference type="SUPFAM" id="SSF81324">
    <property type="entry name" value="Voltage-gated potassium channels"/>
    <property type="match status" value="1"/>
</dbReference>
<organism evidence="5 6">
    <name type="scientific">Citrullus colocynthis</name>
    <name type="common">colocynth</name>
    <dbReference type="NCBI Taxonomy" id="252529"/>
    <lineage>
        <taxon>Eukaryota</taxon>
        <taxon>Viridiplantae</taxon>
        <taxon>Streptophyta</taxon>
        <taxon>Embryophyta</taxon>
        <taxon>Tracheophyta</taxon>
        <taxon>Spermatophyta</taxon>
        <taxon>Magnoliopsida</taxon>
        <taxon>eudicotyledons</taxon>
        <taxon>Gunneridae</taxon>
        <taxon>Pentapetalae</taxon>
        <taxon>rosids</taxon>
        <taxon>fabids</taxon>
        <taxon>Cucurbitales</taxon>
        <taxon>Cucurbitaceae</taxon>
        <taxon>Benincaseae</taxon>
        <taxon>Citrullus</taxon>
    </lineage>
</organism>
<dbReference type="CDD" id="cd00038">
    <property type="entry name" value="CAP_ED"/>
    <property type="match status" value="1"/>
</dbReference>
<accession>A0ABP0YWV3</accession>
<keyword evidence="1" id="KW-0813">Transport</keyword>
<protein>
    <recommendedName>
        <fullName evidence="4">Cyclic nucleotide-binding domain-containing protein</fullName>
    </recommendedName>
</protein>
<keyword evidence="2" id="KW-0407">Ion channel</keyword>
<keyword evidence="3" id="KW-1133">Transmembrane helix</keyword>
<dbReference type="SMART" id="SM00100">
    <property type="entry name" value="cNMP"/>
    <property type="match status" value="1"/>
</dbReference>
<evidence type="ECO:0000313" key="5">
    <source>
        <dbReference type="EMBL" id="CAK9325024.1"/>
    </source>
</evidence>
<keyword evidence="1" id="KW-0406">Ion transport</keyword>
<dbReference type="EMBL" id="OZ021740">
    <property type="protein sequence ID" value="CAK9325024.1"/>
    <property type="molecule type" value="Genomic_DNA"/>
</dbReference>
<reference evidence="5 6" key="1">
    <citation type="submission" date="2024-03" db="EMBL/GenBank/DDBJ databases">
        <authorList>
            <person name="Gkanogiannis A."/>
            <person name="Becerra Lopez-Lavalle L."/>
        </authorList>
    </citation>
    <scope>NUCLEOTIDE SEQUENCE [LARGE SCALE GENOMIC DNA]</scope>
</reference>
<dbReference type="PANTHER" id="PTHR45651:SF50">
    <property type="entry name" value="CYCLIC NUCLEOTIDE-GATED ION CHANNEL 2"/>
    <property type="match status" value="1"/>
</dbReference>
<keyword evidence="3" id="KW-0812">Transmembrane</keyword>
<keyword evidence="6" id="KW-1185">Reference proteome</keyword>
<sequence>MMPKCKTFTTTTTHAKLDKYQEHDEYGSFAGSSRRCVLDPRAAWVQPWNRLVLLARAASVAVDPLFFYVIFLTKAGSPCFYRDTAVAAVVTAVRTGSLVWDARAITSHYLRSFRGFWLDLFVIIPIPQVVTWLILPKLMREEIKKMMKVVLLSYLFQFLPKLYHSIYLMKKLQKVTGFIFGSIWWRFNLNVFAYLIASHVVGGCWYLLATQRLISCLEQKCEKRKTCKLALSCSISGYKGAGNFGAFSHGNNLTKIKSLCLEVDGPFSYGIYEPVLLVFSSNSLAVRILYPIFWGLLNLRKFSTPCGFFALTGILSNIFSFGNELDPTCDLVEVIFSSCITLGGLVLFVTLIGNIQIFLQTVMASKEDMQIRFRDMEWWMKRRQLPVHLRERVRNFEYQRWVAMGGLDETELIGGLPDGLRRDIKHYLCLDLVKKVPFFHMLDDLILDNICDRVKPLLFAKGEKIVREGDPVQRMVFIIEGCVEHRRGCLSKGFVRTSWLNSGGFFGEELLSWCLRFRHPPYFNKLPTSLATFTCLQPVEAYGLDASDLKYITKHFRYMFASEKLKQTMRYYSSNWRTWGAVIIQFSWRRHRTQNRPMTHNRLRQYHTIFLSLKPNDHLE</sequence>
<evidence type="ECO:0000256" key="1">
    <source>
        <dbReference type="ARBA" id="ARBA00023286"/>
    </source>
</evidence>
<keyword evidence="1" id="KW-1071">Ligand-gated ion channel</keyword>
<feature type="domain" description="Cyclic nucleotide-binding" evidence="4">
    <location>
        <begin position="438"/>
        <end position="511"/>
    </location>
</feature>
<name>A0ABP0YWV3_9ROSI</name>
<feature type="transmembrane region" description="Helical" evidence="3">
    <location>
        <begin position="334"/>
        <end position="359"/>
    </location>
</feature>
<dbReference type="PANTHER" id="PTHR45651">
    <property type="entry name" value="CYCLIC NUCLEOTIDE-GATED ION CHANNEL 15-RELATED-RELATED"/>
    <property type="match status" value="1"/>
</dbReference>
<dbReference type="InterPro" id="IPR018490">
    <property type="entry name" value="cNMP-bd_dom_sf"/>
</dbReference>
<gene>
    <name evidence="5" type="ORF">CITCOLO1_LOCUS17276</name>
</gene>
<evidence type="ECO:0000313" key="6">
    <source>
        <dbReference type="Proteomes" id="UP001642487"/>
    </source>
</evidence>
<feature type="transmembrane region" description="Helical" evidence="3">
    <location>
        <begin position="302"/>
        <end position="322"/>
    </location>
</feature>
<dbReference type="InterPro" id="IPR000595">
    <property type="entry name" value="cNMP-bd_dom"/>
</dbReference>
<dbReference type="Gene3D" id="1.10.287.630">
    <property type="entry name" value="Helix hairpin bin"/>
    <property type="match status" value="1"/>
</dbReference>
<dbReference type="InterPro" id="IPR014710">
    <property type="entry name" value="RmlC-like_jellyroll"/>
</dbReference>
<feature type="transmembrane region" description="Helical" evidence="3">
    <location>
        <begin position="269"/>
        <end position="290"/>
    </location>
</feature>
<keyword evidence="3" id="KW-0472">Membrane</keyword>
<feature type="transmembrane region" description="Helical" evidence="3">
    <location>
        <begin position="187"/>
        <end position="208"/>
    </location>
</feature>
<dbReference type="Gene3D" id="2.60.120.10">
    <property type="entry name" value="Jelly Rolls"/>
    <property type="match status" value="1"/>
</dbReference>
<dbReference type="SUPFAM" id="SSF51206">
    <property type="entry name" value="cAMP-binding domain-like"/>
    <property type="match status" value="1"/>
</dbReference>
<evidence type="ECO:0000256" key="2">
    <source>
        <dbReference type="ARBA" id="ARBA00023303"/>
    </source>
</evidence>
<feature type="transmembrane region" description="Helical" evidence="3">
    <location>
        <begin position="116"/>
        <end position="135"/>
    </location>
</feature>
<feature type="transmembrane region" description="Helical" evidence="3">
    <location>
        <begin position="147"/>
        <end position="167"/>
    </location>
</feature>
<dbReference type="Proteomes" id="UP001642487">
    <property type="component" value="Chromosome 6"/>
</dbReference>
<evidence type="ECO:0000256" key="3">
    <source>
        <dbReference type="SAM" id="Phobius"/>
    </source>
</evidence>
<evidence type="ECO:0000259" key="4">
    <source>
        <dbReference type="PROSITE" id="PS50042"/>
    </source>
</evidence>